<evidence type="ECO:0000256" key="9">
    <source>
        <dbReference type="ARBA" id="ARBA00047909"/>
    </source>
</evidence>
<accession>A0ABD0U912</accession>
<evidence type="ECO:0000256" key="1">
    <source>
        <dbReference type="ARBA" id="ARBA00004477"/>
    </source>
</evidence>
<keyword evidence="8" id="KW-0456">Lyase</keyword>
<gene>
    <name evidence="12" type="ORF">M5K25_020080</name>
</gene>
<proteinExistence type="inferred from homology"/>
<evidence type="ECO:0000256" key="6">
    <source>
        <dbReference type="ARBA" id="ARBA00022989"/>
    </source>
</evidence>
<comment type="catalytic activity">
    <reaction evidence="9">
        <text>a long-chain fatty aldehyde + 2 NADPH + O2 + H(+) = a long-chain alkane + formate + 2 NADP(+) + H2O</text>
        <dbReference type="Rhea" id="RHEA:21440"/>
        <dbReference type="ChEBI" id="CHEBI:15377"/>
        <dbReference type="ChEBI" id="CHEBI:15378"/>
        <dbReference type="ChEBI" id="CHEBI:15379"/>
        <dbReference type="ChEBI" id="CHEBI:15740"/>
        <dbReference type="ChEBI" id="CHEBI:17176"/>
        <dbReference type="ChEBI" id="CHEBI:57783"/>
        <dbReference type="ChEBI" id="CHEBI:58349"/>
        <dbReference type="ChEBI" id="CHEBI:83563"/>
        <dbReference type="EC" id="4.1.99.5"/>
    </reaction>
</comment>
<dbReference type="InterPro" id="IPR006694">
    <property type="entry name" value="Fatty_acid_hydroxylase"/>
</dbReference>
<keyword evidence="5" id="KW-0256">Endoplasmic reticulum</keyword>
<dbReference type="EMBL" id="JANQDX010000016">
    <property type="protein sequence ID" value="KAL0909233.1"/>
    <property type="molecule type" value="Genomic_DNA"/>
</dbReference>
<evidence type="ECO:0000256" key="7">
    <source>
        <dbReference type="ARBA" id="ARBA00023136"/>
    </source>
</evidence>
<comment type="caution">
    <text evidence="12">The sequence shown here is derived from an EMBL/GenBank/DDBJ whole genome shotgun (WGS) entry which is preliminary data.</text>
</comment>
<protein>
    <recommendedName>
        <fullName evidence="3">aldehyde oxygenase (deformylating)</fullName>
        <ecNumber evidence="3">4.1.99.5</ecNumber>
    </recommendedName>
</protein>
<keyword evidence="13" id="KW-1185">Reference proteome</keyword>
<keyword evidence="7 10" id="KW-0472">Membrane</keyword>
<evidence type="ECO:0000256" key="4">
    <source>
        <dbReference type="ARBA" id="ARBA00022692"/>
    </source>
</evidence>
<dbReference type="GO" id="GO:0005789">
    <property type="term" value="C:endoplasmic reticulum membrane"/>
    <property type="evidence" value="ECO:0007669"/>
    <property type="project" value="UniProtKB-SubCell"/>
</dbReference>
<evidence type="ECO:0000256" key="10">
    <source>
        <dbReference type="SAM" id="Phobius"/>
    </source>
</evidence>
<dbReference type="AlphaFoldDB" id="A0ABD0U912"/>
<dbReference type="InterPro" id="IPR050307">
    <property type="entry name" value="Sterol_Desaturase_Related"/>
</dbReference>
<comment type="similarity">
    <text evidence="2">Belongs to the sterol desaturase family.</text>
</comment>
<keyword evidence="4 10" id="KW-0812">Transmembrane</keyword>
<comment type="subcellular location">
    <subcellularLocation>
        <location evidence="1">Endoplasmic reticulum membrane</location>
        <topology evidence="1">Multi-pass membrane protein</topology>
    </subcellularLocation>
</comment>
<dbReference type="Proteomes" id="UP001552299">
    <property type="component" value="Unassembled WGS sequence"/>
</dbReference>
<name>A0ABD0U912_DENTH</name>
<evidence type="ECO:0000313" key="13">
    <source>
        <dbReference type="Proteomes" id="UP001552299"/>
    </source>
</evidence>
<evidence type="ECO:0000259" key="11">
    <source>
        <dbReference type="Pfam" id="PF04116"/>
    </source>
</evidence>
<evidence type="ECO:0000313" key="12">
    <source>
        <dbReference type="EMBL" id="KAL0909233.1"/>
    </source>
</evidence>
<feature type="transmembrane region" description="Helical" evidence="10">
    <location>
        <begin position="12"/>
        <end position="33"/>
    </location>
</feature>
<dbReference type="EC" id="4.1.99.5" evidence="3"/>
<feature type="domain" description="Fatty acid hydroxylase" evidence="11">
    <location>
        <begin position="99"/>
        <end position="234"/>
    </location>
</feature>
<evidence type="ECO:0000256" key="3">
    <source>
        <dbReference type="ARBA" id="ARBA00013146"/>
    </source>
</evidence>
<evidence type="ECO:0000256" key="8">
    <source>
        <dbReference type="ARBA" id="ARBA00023239"/>
    </source>
</evidence>
<dbReference type="Pfam" id="PF04116">
    <property type="entry name" value="FA_hydroxylase"/>
    <property type="match status" value="1"/>
</dbReference>
<evidence type="ECO:0000256" key="2">
    <source>
        <dbReference type="ARBA" id="ARBA00009324"/>
    </source>
</evidence>
<keyword evidence="6 10" id="KW-1133">Transmembrane helix</keyword>
<dbReference type="PANTHER" id="PTHR11863">
    <property type="entry name" value="STEROL DESATURASE"/>
    <property type="match status" value="1"/>
</dbReference>
<reference evidence="12 13" key="1">
    <citation type="journal article" date="2024" name="Plant Biotechnol. J.">
        <title>Dendrobium thyrsiflorum genome and its molecular insights into genes involved in important horticultural traits.</title>
        <authorList>
            <person name="Chen B."/>
            <person name="Wang J.Y."/>
            <person name="Zheng P.J."/>
            <person name="Li K.L."/>
            <person name="Liang Y.M."/>
            <person name="Chen X.F."/>
            <person name="Zhang C."/>
            <person name="Zhao X."/>
            <person name="He X."/>
            <person name="Zhang G.Q."/>
            <person name="Liu Z.J."/>
            <person name="Xu Q."/>
        </authorList>
    </citation>
    <scope>NUCLEOTIDE SEQUENCE [LARGE SCALE GENOMIC DNA]</scope>
    <source>
        <strain evidence="12">GZMU011</strain>
    </source>
</reference>
<dbReference type="GO" id="GO:0071771">
    <property type="term" value="F:aldehyde oxygenase (deformylating) activity"/>
    <property type="evidence" value="ECO:0007669"/>
    <property type="project" value="UniProtKB-EC"/>
</dbReference>
<evidence type="ECO:0000256" key="5">
    <source>
        <dbReference type="ARBA" id="ARBA00022824"/>
    </source>
</evidence>
<feature type="transmembrane region" description="Helical" evidence="10">
    <location>
        <begin position="88"/>
        <end position="111"/>
    </location>
</feature>
<sequence>MRLSVSNDELLATFTPVLVYWIYSGIFMILGDLNNYRLHTKAEEESKNVVSKIIVLKGVLQQQSIHITLSLLFYTIKRSDCATATQQSSSLLVFILQIFVAMVVLDTCQYFTHRLMHINKFLYKHIHSQHHTLIVPYAFGALYNHPLEGLFSDAVAGAIAVAVSGMSPRVAAVFFSFTTIKTVDDHCGLWLPGNLFHLFFTNNSAFHDIHHQLYGLKGNFSNPYFVTWDKLLGTYMPYKLEKREKGGYEARPIAHSKIN</sequence>
<organism evidence="12 13">
    <name type="scientific">Dendrobium thyrsiflorum</name>
    <name type="common">Pinecone-like raceme dendrobium</name>
    <name type="synonym">Orchid</name>
    <dbReference type="NCBI Taxonomy" id="117978"/>
    <lineage>
        <taxon>Eukaryota</taxon>
        <taxon>Viridiplantae</taxon>
        <taxon>Streptophyta</taxon>
        <taxon>Embryophyta</taxon>
        <taxon>Tracheophyta</taxon>
        <taxon>Spermatophyta</taxon>
        <taxon>Magnoliopsida</taxon>
        <taxon>Liliopsida</taxon>
        <taxon>Asparagales</taxon>
        <taxon>Orchidaceae</taxon>
        <taxon>Epidendroideae</taxon>
        <taxon>Malaxideae</taxon>
        <taxon>Dendrobiinae</taxon>
        <taxon>Dendrobium</taxon>
    </lineage>
</organism>